<gene>
    <name evidence="2" type="ORF">RSOLAG1IB_04600</name>
</gene>
<dbReference type="CDD" id="cd00586">
    <property type="entry name" value="4HBT"/>
    <property type="match status" value="1"/>
</dbReference>
<dbReference type="SUPFAM" id="SSF54637">
    <property type="entry name" value="Thioesterase/thiol ester dehydrase-isomerase"/>
    <property type="match status" value="1"/>
</dbReference>
<dbReference type="Gene3D" id="3.10.129.10">
    <property type="entry name" value="Hotdog Thioesterase"/>
    <property type="match status" value="1"/>
</dbReference>
<dbReference type="Proteomes" id="UP000059188">
    <property type="component" value="Unassembled WGS sequence"/>
</dbReference>
<accession>A0A0B7FVX3</accession>
<dbReference type="Pfam" id="PF13279">
    <property type="entry name" value="4HBT_2"/>
    <property type="match status" value="1"/>
</dbReference>
<protein>
    <recommendedName>
        <fullName evidence="4">Thioesterase domain-containing protein</fullName>
    </recommendedName>
</protein>
<evidence type="ECO:0000313" key="2">
    <source>
        <dbReference type="EMBL" id="CEL61850.1"/>
    </source>
</evidence>
<dbReference type="STRING" id="1108050.A0A0B7FVX3"/>
<reference evidence="2 3" key="1">
    <citation type="submission" date="2014-11" db="EMBL/GenBank/DDBJ databases">
        <authorList>
            <person name="Wibberg Daniel"/>
        </authorList>
    </citation>
    <scope>NUCLEOTIDE SEQUENCE [LARGE SCALE GENOMIC DNA]</scope>
    <source>
        <strain evidence="2">Rhizoctonia solani AG1-IB 7/3/14</strain>
    </source>
</reference>
<dbReference type="EMBL" id="LN679105">
    <property type="protein sequence ID" value="CEL61850.1"/>
    <property type="molecule type" value="Genomic_DNA"/>
</dbReference>
<evidence type="ECO:0008006" key="4">
    <source>
        <dbReference type="Google" id="ProtNLM"/>
    </source>
</evidence>
<dbReference type="AlphaFoldDB" id="A0A0B7FVX3"/>
<organism evidence="2 3">
    <name type="scientific">Thanatephorus cucumeris (strain AG1-IB / isolate 7/3/14)</name>
    <name type="common">Lettuce bottom rot fungus</name>
    <name type="synonym">Rhizoctonia solani</name>
    <dbReference type="NCBI Taxonomy" id="1108050"/>
    <lineage>
        <taxon>Eukaryota</taxon>
        <taxon>Fungi</taxon>
        <taxon>Dikarya</taxon>
        <taxon>Basidiomycota</taxon>
        <taxon>Agaricomycotina</taxon>
        <taxon>Agaricomycetes</taxon>
        <taxon>Cantharellales</taxon>
        <taxon>Ceratobasidiaceae</taxon>
        <taxon>Rhizoctonia</taxon>
        <taxon>Rhizoctonia solani AG-1</taxon>
    </lineage>
</organism>
<dbReference type="PANTHER" id="PTHR31793:SF39">
    <property type="entry name" value="THIOESTERASE_THIOL ESTER DEHYDRASE-ISOMERASE"/>
    <property type="match status" value="1"/>
</dbReference>
<keyword evidence="3" id="KW-1185">Reference proteome</keyword>
<proteinExistence type="predicted"/>
<dbReference type="InterPro" id="IPR050563">
    <property type="entry name" value="4-hydroxybenzoyl-CoA_TE"/>
</dbReference>
<dbReference type="GO" id="GO:0047617">
    <property type="term" value="F:fatty acyl-CoA hydrolase activity"/>
    <property type="evidence" value="ECO:0007669"/>
    <property type="project" value="TreeGrafter"/>
</dbReference>
<feature type="region of interest" description="Disordered" evidence="1">
    <location>
        <begin position="49"/>
        <end position="74"/>
    </location>
</feature>
<evidence type="ECO:0000313" key="3">
    <source>
        <dbReference type="Proteomes" id="UP000059188"/>
    </source>
</evidence>
<evidence type="ECO:0000256" key="1">
    <source>
        <dbReference type="SAM" id="MobiDB-lite"/>
    </source>
</evidence>
<dbReference type="InterPro" id="IPR029069">
    <property type="entry name" value="HotDog_dom_sf"/>
</dbReference>
<dbReference type="OrthoDB" id="5538558at2759"/>
<sequence>MLCTAANRVFLRTGLSFSSHNTRQIWSRSSFSLGKSTVAPFSNPEITMNRSYSKPSTAELAQAGDSKSIREQEDPFPEARVLARKYAVEHGYDLTSMWEENIAWGHLDSFRHLNNVHYVRFFETSRMHMMYLIGLEINGAQGAKAVLEGHGVSIILKSMDVKFKRPVTYPDNLVIMQRPHNTSSSRFTLSAVAYSLAQRAPVASSEAVCVWYDYDVWKKCDVDESTGVGLAIAKRAHKPTGKD</sequence>
<name>A0A0B7FVX3_THACB</name>
<dbReference type="PANTHER" id="PTHR31793">
    <property type="entry name" value="4-HYDROXYBENZOYL-COA THIOESTERASE FAMILY MEMBER"/>
    <property type="match status" value="1"/>
</dbReference>